<dbReference type="InterPro" id="IPR001365">
    <property type="entry name" value="A_deaminase_dom"/>
</dbReference>
<comment type="catalytic activity">
    <reaction evidence="9">
        <text>adenosine + H2O + H(+) = inosine + NH4(+)</text>
        <dbReference type="Rhea" id="RHEA:24408"/>
        <dbReference type="ChEBI" id="CHEBI:15377"/>
        <dbReference type="ChEBI" id="CHEBI:15378"/>
        <dbReference type="ChEBI" id="CHEBI:16335"/>
        <dbReference type="ChEBI" id="CHEBI:17596"/>
        <dbReference type="ChEBI" id="CHEBI:28938"/>
        <dbReference type="EC" id="3.5.4.4"/>
    </reaction>
</comment>
<comment type="cofactor">
    <cofactor evidence="1">
        <name>Zn(2+)</name>
        <dbReference type="ChEBI" id="CHEBI:29105"/>
    </cofactor>
</comment>
<keyword evidence="13" id="KW-1185">Reference proteome</keyword>
<dbReference type="InterPro" id="IPR006330">
    <property type="entry name" value="Ado/ade_deaminase"/>
</dbReference>
<evidence type="ECO:0000256" key="7">
    <source>
        <dbReference type="ARBA" id="ARBA00022729"/>
    </source>
</evidence>
<dbReference type="AlphaFoldDB" id="A0A318ZQB2"/>
<evidence type="ECO:0000256" key="2">
    <source>
        <dbReference type="ARBA" id="ARBA00004613"/>
    </source>
</evidence>
<evidence type="ECO:0000256" key="8">
    <source>
        <dbReference type="ARBA" id="ARBA00022801"/>
    </source>
</evidence>
<feature type="domain" description="Adenosine deaminase" evidence="11">
    <location>
        <begin position="240"/>
        <end position="538"/>
    </location>
</feature>
<protein>
    <recommendedName>
        <fullName evidence="4">adenosine deaminase</fullName>
        <ecNumber evidence="4">3.5.4.4</ecNumber>
    </recommendedName>
</protein>
<dbReference type="GO" id="GO:0046103">
    <property type="term" value="P:inosine biosynthetic process"/>
    <property type="evidence" value="ECO:0007669"/>
    <property type="project" value="TreeGrafter"/>
</dbReference>
<organism evidence="12 13">
    <name type="scientific">Aspergillus saccharolyticus JOP 1030-1</name>
    <dbReference type="NCBI Taxonomy" id="1450539"/>
    <lineage>
        <taxon>Eukaryota</taxon>
        <taxon>Fungi</taxon>
        <taxon>Dikarya</taxon>
        <taxon>Ascomycota</taxon>
        <taxon>Pezizomycotina</taxon>
        <taxon>Eurotiomycetes</taxon>
        <taxon>Eurotiomycetidae</taxon>
        <taxon>Eurotiales</taxon>
        <taxon>Aspergillaceae</taxon>
        <taxon>Aspergillus</taxon>
        <taxon>Aspergillus subgen. Circumdati</taxon>
    </lineage>
</organism>
<feature type="chain" id="PRO_5016345601" description="adenosine deaminase" evidence="10">
    <location>
        <begin position="20"/>
        <end position="594"/>
    </location>
</feature>
<accession>A0A318ZQB2</accession>
<dbReference type="Proteomes" id="UP000248349">
    <property type="component" value="Unassembled WGS sequence"/>
</dbReference>
<dbReference type="PANTHER" id="PTHR11409">
    <property type="entry name" value="ADENOSINE DEAMINASE"/>
    <property type="match status" value="1"/>
</dbReference>
<evidence type="ECO:0000256" key="5">
    <source>
        <dbReference type="ARBA" id="ARBA00022525"/>
    </source>
</evidence>
<name>A0A318ZQB2_9EURO</name>
<evidence type="ECO:0000313" key="12">
    <source>
        <dbReference type="EMBL" id="PYH48724.1"/>
    </source>
</evidence>
<dbReference type="GeneID" id="37077452"/>
<keyword evidence="5" id="KW-0964">Secreted</keyword>
<dbReference type="GO" id="GO:0005576">
    <property type="term" value="C:extracellular region"/>
    <property type="evidence" value="ECO:0007669"/>
    <property type="project" value="UniProtKB-SubCell"/>
</dbReference>
<evidence type="ECO:0000256" key="3">
    <source>
        <dbReference type="ARBA" id="ARBA00006083"/>
    </source>
</evidence>
<reference evidence="12 13" key="1">
    <citation type="submission" date="2016-12" db="EMBL/GenBank/DDBJ databases">
        <title>The genomes of Aspergillus section Nigri reveals drivers in fungal speciation.</title>
        <authorList>
            <consortium name="DOE Joint Genome Institute"/>
            <person name="Vesth T.C."/>
            <person name="Nybo J."/>
            <person name="Theobald S."/>
            <person name="Brandl J."/>
            <person name="Frisvad J.C."/>
            <person name="Nielsen K.F."/>
            <person name="Lyhne E.K."/>
            <person name="Kogle M.E."/>
            <person name="Kuo A."/>
            <person name="Riley R."/>
            <person name="Clum A."/>
            <person name="Nolan M."/>
            <person name="Lipzen A."/>
            <person name="Salamov A."/>
            <person name="Henrissat B."/>
            <person name="Wiebenga A."/>
            <person name="De Vries R.P."/>
            <person name="Grigoriev I.V."/>
            <person name="Mortensen U.H."/>
            <person name="Andersen M.R."/>
            <person name="Baker S.E."/>
        </authorList>
    </citation>
    <scope>NUCLEOTIDE SEQUENCE [LARGE SCALE GENOMIC DNA]</scope>
    <source>
        <strain evidence="12 13">JOP 1030-1</strain>
    </source>
</reference>
<dbReference type="Gene3D" id="3.20.20.140">
    <property type="entry name" value="Metal-dependent hydrolases"/>
    <property type="match status" value="1"/>
</dbReference>
<comment type="subcellular location">
    <subcellularLocation>
        <location evidence="2">Secreted</location>
    </subcellularLocation>
</comment>
<evidence type="ECO:0000256" key="10">
    <source>
        <dbReference type="SAM" id="SignalP"/>
    </source>
</evidence>
<keyword evidence="7 10" id="KW-0732">Signal</keyword>
<dbReference type="SUPFAM" id="SSF51556">
    <property type="entry name" value="Metallo-dependent hydrolases"/>
    <property type="match status" value="1"/>
</dbReference>
<dbReference type="GO" id="GO:0004000">
    <property type="term" value="F:adenosine deaminase activity"/>
    <property type="evidence" value="ECO:0007669"/>
    <property type="project" value="TreeGrafter"/>
</dbReference>
<dbReference type="GO" id="GO:0046872">
    <property type="term" value="F:metal ion binding"/>
    <property type="evidence" value="ECO:0007669"/>
    <property type="project" value="UniProtKB-KW"/>
</dbReference>
<evidence type="ECO:0000256" key="4">
    <source>
        <dbReference type="ARBA" id="ARBA00012784"/>
    </source>
</evidence>
<keyword evidence="6" id="KW-0479">Metal-binding</keyword>
<proteinExistence type="inferred from homology"/>
<dbReference type="GO" id="GO:0006154">
    <property type="term" value="P:adenosine catabolic process"/>
    <property type="evidence" value="ECO:0007669"/>
    <property type="project" value="TreeGrafter"/>
</dbReference>
<dbReference type="EC" id="3.5.4.4" evidence="4"/>
<dbReference type="FunFam" id="3.20.20.140:FF:000017">
    <property type="entry name" value="Adenosine deaminase 2"/>
    <property type="match status" value="1"/>
</dbReference>
<evidence type="ECO:0000256" key="6">
    <source>
        <dbReference type="ARBA" id="ARBA00022723"/>
    </source>
</evidence>
<comment type="similarity">
    <text evidence="3">Belongs to the metallo-dependent hydrolases superfamily. Adenosine and AMP deaminases family. ADGF subfamily.</text>
</comment>
<sequence length="594" mass="66098">MHLSKTLVAAFSFAAVSTAIVIDGAPDVNSSAVQKHLQDRSALITLEKRQRQDHAFRQNLSAVARQADAIVDAIRQHEIDSFWRVSGTVEDEDRERFAGEMFPKAKPLIPDTQLWNIVKRMPKGALLHAHLAAMLPFEILLDAVMNTEGMVVSVSQPVMSEVSQKNASVTFAHVNHTIAASGPAIDSTDYMPNTQLPVKYAAQSFAGGEKAFGEFVLSKVQIQPEDSIRHDLGVDEIWRIFQAAFDPADSMMSYEPILRTFYQRLFAALVDDGINWVEIRASASTGILVHEGEEDADPNLDVYWQVLVEELEGFKQTDKGENFWGARVIWSDIRSENRTALTNRTLTAPGMKVALGRKAKFPELISGYDLVGQEDLGRPLADVTPELVWFREQAERLNLTIPFFFHAGETLGDGNSTDYNLVDAILFNTRRIGHGFSLYKHPQLIDEVITNSIMVEVCPISNEVLRLATDILHHPLPAMIAHGIATAISNDDPAILGQDAAGLSYDFYQTIQGFDNIGLAGLGALAQNSLRWANFEDQSDADWVRDIDLGEQGTGIKAQYMQVWNQQWEDFCQWVVDEYGSEWLNATIDMTSTA</sequence>
<dbReference type="PANTHER" id="PTHR11409:SF39">
    <property type="entry name" value="ADENOSINE DEAMINASE 2"/>
    <property type="match status" value="1"/>
</dbReference>
<dbReference type="Pfam" id="PF00962">
    <property type="entry name" value="A_deaminase"/>
    <property type="match status" value="1"/>
</dbReference>
<keyword evidence="8" id="KW-0378">Hydrolase</keyword>
<dbReference type="OrthoDB" id="7202371at2759"/>
<evidence type="ECO:0000256" key="1">
    <source>
        <dbReference type="ARBA" id="ARBA00001947"/>
    </source>
</evidence>
<dbReference type="InterPro" id="IPR032466">
    <property type="entry name" value="Metal_Hydrolase"/>
</dbReference>
<evidence type="ECO:0000313" key="13">
    <source>
        <dbReference type="Proteomes" id="UP000248349"/>
    </source>
</evidence>
<dbReference type="EMBL" id="KZ821220">
    <property type="protein sequence ID" value="PYH48724.1"/>
    <property type="molecule type" value="Genomic_DNA"/>
</dbReference>
<dbReference type="RefSeq" id="XP_025434706.1">
    <property type="nucleotide sequence ID" value="XM_025576224.1"/>
</dbReference>
<evidence type="ECO:0000256" key="9">
    <source>
        <dbReference type="ARBA" id="ARBA00047764"/>
    </source>
</evidence>
<dbReference type="STRING" id="1450539.A0A318ZQB2"/>
<evidence type="ECO:0000259" key="11">
    <source>
        <dbReference type="Pfam" id="PF00962"/>
    </source>
</evidence>
<feature type="signal peptide" evidence="10">
    <location>
        <begin position="1"/>
        <end position="19"/>
    </location>
</feature>
<gene>
    <name evidence="12" type="ORF">BP01DRAFT_362476</name>
</gene>